<feature type="transmembrane region" description="Helical" evidence="1">
    <location>
        <begin position="30"/>
        <end position="50"/>
    </location>
</feature>
<keyword evidence="1" id="KW-0812">Transmembrane</keyword>
<evidence type="ECO:0000313" key="2">
    <source>
        <dbReference type="EMBL" id="MBS1258909.1"/>
    </source>
</evidence>
<organism evidence="2 3">
    <name type="scientific">Candidatus Scalindua arabica</name>
    <dbReference type="NCBI Taxonomy" id="1127984"/>
    <lineage>
        <taxon>Bacteria</taxon>
        <taxon>Pseudomonadati</taxon>
        <taxon>Planctomycetota</taxon>
        <taxon>Candidatus Brocadiia</taxon>
        <taxon>Candidatus Brocadiales</taxon>
        <taxon>Candidatus Scalinduaceae</taxon>
        <taxon>Candidatus Scalindua</taxon>
    </lineage>
</organism>
<sequence length="87" mass="10079">MATSLPGEQQLNAFNRFCELLIEGAEKHGIVAVFVFLVFSFLVILVAYLLRNTLKTKDKEIERLVKERNRLQDTILKKRISTKQSKK</sequence>
<keyword evidence="1" id="KW-0472">Membrane</keyword>
<evidence type="ECO:0000256" key="1">
    <source>
        <dbReference type="SAM" id="Phobius"/>
    </source>
</evidence>
<reference evidence="2" key="1">
    <citation type="journal article" date="2021" name="ISME J.">
        <title>Fine-scale metabolic discontinuity in a stratified prokaryote microbiome of a Red Sea deep halocline.</title>
        <authorList>
            <person name="Michoud G."/>
            <person name="Ngugi D.K."/>
            <person name="Barozzi A."/>
            <person name="Merlino G."/>
            <person name="Calleja M.L."/>
            <person name="Delgado-Huertas A."/>
            <person name="Moran X.A.G."/>
            <person name="Daffonchio D."/>
        </authorList>
    </citation>
    <scope>NUCLEOTIDE SEQUENCE</scope>
    <source>
        <strain evidence="2">SuakinDeep_MAG55_1</strain>
    </source>
</reference>
<dbReference type="EMBL" id="JAANXD010000076">
    <property type="protein sequence ID" value="MBS1258909.1"/>
    <property type="molecule type" value="Genomic_DNA"/>
</dbReference>
<keyword evidence="1" id="KW-1133">Transmembrane helix</keyword>
<protein>
    <submittedName>
        <fullName evidence="2">Uncharacterized protein</fullName>
    </submittedName>
</protein>
<evidence type="ECO:0000313" key="3">
    <source>
        <dbReference type="Proteomes" id="UP000722750"/>
    </source>
</evidence>
<dbReference type="AlphaFoldDB" id="A0A941W492"/>
<dbReference type="Proteomes" id="UP000722750">
    <property type="component" value="Unassembled WGS sequence"/>
</dbReference>
<comment type="caution">
    <text evidence="2">The sequence shown here is derived from an EMBL/GenBank/DDBJ whole genome shotgun (WGS) entry which is preliminary data.</text>
</comment>
<name>A0A941W492_9BACT</name>
<proteinExistence type="predicted"/>
<accession>A0A941W492</accession>
<gene>
    <name evidence="2" type="ORF">MAG551_01973</name>
</gene>